<sequence>VDARLPRLANWVKLKRALSSEHFLSPSPCGAGSALPGKGCLVNQDAVGRCRRLQVDNRATKVLSRLHAGWRLRLPVTSSTCRCSPLPIAAGL</sequence>
<comment type="caution">
    <text evidence="1">The sequence shown here is derived from an EMBL/GenBank/DDBJ whole genome shotgun (WGS) entry which is preliminary data.</text>
</comment>
<gene>
    <name evidence="1" type="ORF">ElyMa_001219700</name>
</gene>
<reference evidence="1 2" key="1">
    <citation type="journal article" date="2021" name="Elife">
        <title>Chloroplast acquisition without the gene transfer in kleptoplastic sea slugs, Plakobranchus ocellatus.</title>
        <authorList>
            <person name="Maeda T."/>
            <person name="Takahashi S."/>
            <person name="Yoshida T."/>
            <person name="Shimamura S."/>
            <person name="Takaki Y."/>
            <person name="Nagai Y."/>
            <person name="Toyoda A."/>
            <person name="Suzuki Y."/>
            <person name="Arimoto A."/>
            <person name="Ishii H."/>
            <person name="Satoh N."/>
            <person name="Nishiyama T."/>
            <person name="Hasebe M."/>
            <person name="Maruyama T."/>
            <person name="Minagawa J."/>
            <person name="Obokata J."/>
            <person name="Shigenobu S."/>
        </authorList>
    </citation>
    <scope>NUCLEOTIDE SEQUENCE [LARGE SCALE GENOMIC DNA]</scope>
</reference>
<accession>A0AAV4I9U1</accession>
<dbReference type="AlphaFoldDB" id="A0AAV4I9U1"/>
<protein>
    <submittedName>
        <fullName evidence="1">Uncharacterized protein</fullName>
    </submittedName>
</protein>
<feature type="non-terminal residue" evidence="1">
    <location>
        <position position="1"/>
    </location>
</feature>
<name>A0AAV4I9U1_9GAST</name>
<evidence type="ECO:0000313" key="1">
    <source>
        <dbReference type="EMBL" id="GFS06286.1"/>
    </source>
</evidence>
<evidence type="ECO:0000313" key="2">
    <source>
        <dbReference type="Proteomes" id="UP000762676"/>
    </source>
</evidence>
<dbReference type="EMBL" id="BMAT01002415">
    <property type="protein sequence ID" value="GFS06286.1"/>
    <property type="molecule type" value="Genomic_DNA"/>
</dbReference>
<keyword evidence="2" id="KW-1185">Reference proteome</keyword>
<organism evidence="1 2">
    <name type="scientific">Elysia marginata</name>
    <dbReference type="NCBI Taxonomy" id="1093978"/>
    <lineage>
        <taxon>Eukaryota</taxon>
        <taxon>Metazoa</taxon>
        <taxon>Spiralia</taxon>
        <taxon>Lophotrochozoa</taxon>
        <taxon>Mollusca</taxon>
        <taxon>Gastropoda</taxon>
        <taxon>Heterobranchia</taxon>
        <taxon>Euthyneura</taxon>
        <taxon>Panpulmonata</taxon>
        <taxon>Sacoglossa</taxon>
        <taxon>Placobranchoidea</taxon>
        <taxon>Plakobranchidae</taxon>
        <taxon>Elysia</taxon>
    </lineage>
</organism>
<dbReference type="Proteomes" id="UP000762676">
    <property type="component" value="Unassembled WGS sequence"/>
</dbReference>
<proteinExistence type="predicted"/>